<dbReference type="AlphaFoldDB" id="A0AAP2DQ88"/>
<gene>
    <name evidence="1" type="ORF">KK083_20260</name>
</gene>
<dbReference type="Proteomes" id="UP001319200">
    <property type="component" value="Unassembled WGS sequence"/>
</dbReference>
<proteinExistence type="predicted"/>
<dbReference type="EMBL" id="JAHESF010000023">
    <property type="protein sequence ID" value="MBT1699242.1"/>
    <property type="molecule type" value="Genomic_DNA"/>
</dbReference>
<organism evidence="1 2">
    <name type="scientific">Chryseosolibacter histidini</name>
    <dbReference type="NCBI Taxonomy" id="2782349"/>
    <lineage>
        <taxon>Bacteria</taxon>
        <taxon>Pseudomonadati</taxon>
        <taxon>Bacteroidota</taxon>
        <taxon>Cytophagia</taxon>
        <taxon>Cytophagales</taxon>
        <taxon>Chryseotaleaceae</taxon>
        <taxon>Chryseosolibacter</taxon>
    </lineage>
</organism>
<accession>A0AAP2DQ88</accession>
<protein>
    <submittedName>
        <fullName evidence="1">Uncharacterized protein</fullName>
    </submittedName>
</protein>
<comment type="caution">
    <text evidence="1">The sequence shown here is derived from an EMBL/GenBank/DDBJ whole genome shotgun (WGS) entry which is preliminary data.</text>
</comment>
<keyword evidence="2" id="KW-1185">Reference proteome</keyword>
<evidence type="ECO:0000313" key="2">
    <source>
        <dbReference type="Proteomes" id="UP001319200"/>
    </source>
</evidence>
<evidence type="ECO:0000313" key="1">
    <source>
        <dbReference type="EMBL" id="MBT1699242.1"/>
    </source>
</evidence>
<name>A0AAP2DQ88_9BACT</name>
<sequence length="175" mass="21170">MKRRKFEYDFIVFLFAYLIQIDFSLDRSLWSSWKELQEYYRTVIPPRKVADYLQLYSNLEQVEAQDFTVKEISALKKIELSIIRLFSVNIYLSVDEVSYCIKQLLTFQEYLASRSEVDKFEIENLRAKVSLFAHNILKYKISRRDQKKCFRIEHFLSNNMLEVIKIEDFTKTLKM</sequence>
<dbReference type="RefSeq" id="WP_254167026.1">
    <property type="nucleotide sequence ID" value="NZ_JAHESF010000023.1"/>
</dbReference>
<reference evidence="1 2" key="1">
    <citation type="submission" date="2021-05" db="EMBL/GenBank/DDBJ databases">
        <title>A Polyphasic approach of four new species of the genus Ohtaekwangia: Ohtaekwangia histidinii sp. nov., Ohtaekwangia cretensis sp. nov., Ohtaekwangia indiensis sp. nov., Ohtaekwangia reichenbachii sp. nov. from diverse environment.</title>
        <authorList>
            <person name="Octaviana S."/>
        </authorList>
    </citation>
    <scope>NUCLEOTIDE SEQUENCE [LARGE SCALE GENOMIC DNA]</scope>
    <source>
        <strain evidence="1 2">PWU4</strain>
    </source>
</reference>